<dbReference type="EMBL" id="JAACXV010012983">
    <property type="protein sequence ID" value="KAF7274240.1"/>
    <property type="molecule type" value="Genomic_DNA"/>
</dbReference>
<accession>A0A834IAE8</accession>
<dbReference type="Proteomes" id="UP000625711">
    <property type="component" value="Unassembled WGS sequence"/>
</dbReference>
<feature type="non-terminal residue" evidence="2">
    <location>
        <position position="1"/>
    </location>
</feature>
<comment type="caution">
    <text evidence="2">The sequence shown here is derived from an EMBL/GenBank/DDBJ whole genome shotgun (WGS) entry which is preliminary data.</text>
</comment>
<proteinExistence type="predicted"/>
<dbReference type="AlphaFoldDB" id="A0A834IAE8"/>
<organism evidence="2 3">
    <name type="scientific">Rhynchophorus ferrugineus</name>
    <name type="common">Red palm weevil</name>
    <name type="synonym">Curculio ferrugineus</name>
    <dbReference type="NCBI Taxonomy" id="354439"/>
    <lineage>
        <taxon>Eukaryota</taxon>
        <taxon>Metazoa</taxon>
        <taxon>Ecdysozoa</taxon>
        <taxon>Arthropoda</taxon>
        <taxon>Hexapoda</taxon>
        <taxon>Insecta</taxon>
        <taxon>Pterygota</taxon>
        <taxon>Neoptera</taxon>
        <taxon>Endopterygota</taxon>
        <taxon>Coleoptera</taxon>
        <taxon>Polyphaga</taxon>
        <taxon>Cucujiformia</taxon>
        <taxon>Curculionidae</taxon>
        <taxon>Dryophthorinae</taxon>
        <taxon>Rhynchophorus</taxon>
    </lineage>
</organism>
<feature type="compositionally biased region" description="Polar residues" evidence="1">
    <location>
        <begin position="1"/>
        <end position="14"/>
    </location>
</feature>
<protein>
    <submittedName>
        <fullName evidence="2">Uncharacterized protein</fullName>
    </submittedName>
</protein>
<feature type="compositionally biased region" description="Low complexity" evidence="1">
    <location>
        <begin position="22"/>
        <end position="33"/>
    </location>
</feature>
<evidence type="ECO:0000313" key="2">
    <source>
        <dbReference type="EMBL" id="KAF7274240.1"/>
    </source>
</evidence>
<name>A0A834IAE8_RHYFE</name>
<reference evidence="2" key="1">
    <citation type="submission" date="2020-08" db="EMBL/GenBank/DDBJ databases">
        <title>Genome sequencing and assembly of the red palm weevil Rhynchophorus ferrugineus.</title>
        <authorList>
            <person name="Dias G.B."/>
            <person name="Bergman C.M."/>
            <person name="Manee M."/>
        </authorList>
    </citation>
    <scope>NUCLEOTIDE SEQUENCE</scope>
    <source>
        <strain evidence="2">AA-2017</strain>
        <tissue evidence="2">Whole larva</tissue>
    </source>
</reference>
<feature type="region of interest" description="Disordered" evidence="1">
    <location>
        <begin position="1"/>
        <end position="54"/>
    </location>
</feature>
<evidence type="ECO:0000313" key="3">
    <source>
        <dbReference type="Proteomes" id="UP000625711"/>
    </source>
</evidence>
<keyword evidence="3" id="KW-1185">Reference proteome</keyword>
<sequence length="54" mass="5964">MRPSSTTINNISTQCDRKPFLSSPHSTTMQSSMPSPPSSNTPHSFYEPSVKYGM</sequence>
<gene>
    <name evidence="2" type="ORF">GWI33_013085</name>
</gene>
<evidence type="ECO:0000256" key="1">
    <source>
        <dbReference type="SAM" id="MobiDB-lite"/>
    </source>
</evidence>